<dbReference type="PANTHER" id="PTHR23520:SF5">
    <property type="entry name" value="TRANSPORTER, PUTATIVE (AFU_ORTHOLOGUE AFUA_3G04000)-RELATED"/>
    <property type="match status" value="1"/>
</dbReference>
<accession>A0AAJ0GAT8</accession>
<evidence type="ECO:0000256" key="3">
    <source>
        <dbReference type="SAM" id="Phobius"/>
    </source>
</evidence>
<evidence type="ECO:0000313" key="4">
    <source>
        <dbReference type="EMBL" id="KAK3047717.1"/>
    </source>
</evidence>
<keyword evidence="5" id="KW-1185">Reference proteome</keyword>
<comment type="subcellular location">
    <subcellularLocation>
        <location evidence="1">Membrane</location>
        <topology evidence="1">Multi-pass membrane protein</topology>
    </subcellularLocation>
</comment>
<keyword evidence="3" id="KW-1133">Transmembrane helix</keyword>
<dbReference type="Gene3D" id="1.20.1250.20">
    <property type="entry name" value="MFS general substrate transporter like domains"/>
    <property type="match status" value="2"/>
</dbReference>
<keyword evidence="3" id="KW-0472">Membrane</keyword>
<feature type="region of interest" description="Disordered" evidence="2">
    <location>
        <begin position="232"/>
        <end position="262"/>
    </location>
</feature>
<dbReference type="InterPro" id="IPR036259">
    <property type="entry name" value="MFS_trans_sf"/>
</dbReference>
<dbReference type="GO" id="GO:0000329">
    <property type="term" value="C:fungal-type vacuole membrane"/>
    <property type="evidence" value="ECO:0007669"/>
    <property type="project" value="TreeGrafter"/>
</dbReference>
<evidence type="ECO:0000313" key="5">
    <source>
        <dbReference type="Proteomes" id="UP001271007"/>
    </source>
</evidence>
<dbReference type="GO" id="GO:0022857">
    <property type="term" value="F:transmembrane transporter activity"/>
    <property type="evidence" value="ECO:0007669"/>
    <property type="project" value="InterPro"/>
</dbReference>
<feature type="transmembrane region" description="Helical" evidence="3">
    <location>
        <begin position="436"/>
        <end position="458"/>
    </location>
</feature>
<feature type="transmembrane region" description="Helical" evidence="3">
    <location>
        <begin position="324"/>
        <end position="342"/>
    </location>
</feature>
<feature type="transmembrane region" description="Helical" evidence="3">
    <location>
        <begin position="160"/>
        <end position="179"/>
    </location>
</feature>
<dbReference type="PANTHER" id="PTHR23520">
    <property type="entry name" value="TRANSPORTER, PUTATIVE (AFU_ORTHOLOGUE AFUA_3G04000)-RELATED"/>
    <property type="match status" value="1"/>
</dbReference>
<feature type="transmembrane region" description="Helical" evidence="3">
    <location>
        <begin position="362"/>
        <end position="384"/>
    </location>
</feature>
<name>A0AAJ0GAT8_9PEZI</name>
<dbReference type="SUPFAM" id="SSF103473">
    <property type="entry name" value="MFS general substrate transporter"/>
    <property type="match status" value="1"/>
</dbReference>
<feature type="transmembrane region" description="Helical" evidence="3">
    <location>
        <begin position="199"/>
        <end position="219"/>
    </location>
</feature>
<dbReference type="InterPro" id="IPR011701">
    <property type="entry name" value="MFS"/>
</dbReference>
<evidence type="ECO:0000256" key="1">
    <source>
        <dbReference type="ARBA" id="ARBA00004141"/>
    </source>
</evidence>
<dbReference type="EMBL" id="JAWDJX010000057">
    <property type="protein sequence ID" value="KAK3047717.1"/>
    <property type="molecule type" value="Genomic_DNA"/>
</dbReference>
<feature type="transmembrane region" description="Helical" evidence="3">
    <location>
        <begin position="95"/>
        <end position="113"/>
    </location>
</feature>
<gene>
    <name evidence="4" type="ORF">LTR09_010831</name>
</gene>
<evidence type="ECO:0008006" key="6">
    <source>
        <dbReference type="Google" id="ProtNLM"/>
    </source>
</evidence>
<sequence>MVNLLYPLQWFNRYFGVAAIHETGRNAYLIILARSCRMVANGAITVILEPPPRHNLRHLLTGSPHERKFMTLTLLGDIFLGGFLTLIADRSGRRNVLIAGSLLMVMSGILFAVFDNFWILLFGAIFGVISATGGDFGPFRSIEESMLSQLTSPTTRADVLAWYVTSSSIGAAVGSEGAGRVVHFLEGREGWTLAGAYHVLFWSYSAMGVINLGLTLLLTDACELGKGGREYAEVPQQEEDEVDESEATNQSNGKPTVEPTKGGWGSRLFSRLSQISAPTRKVMYKLWILLALDSVADGMVPYSLTNYYMDEKFHPRKSTLGDAQSAAFVLAATSSVFASPLARKIGLINTMVFTHIPSSAAVLVFPLAFNLAFTIILLFIRAGLNNMDQAPRSAFIAGVVKPEERTAVMGITSMIRTLAAMAGPTITGILAGNDSFWIAFIAAGVCRLTYDIGLYVLFIDVKLHQYEGGAAGSGPAVDSPRLSDEEEMTELDELSLEKVHEGLKVRSESLDSLVRVSEDGRLAPHSTSAVRKRSPSPLAKRTDVL</sequence>
<organism evidence="4 5">
    <name type="scientific">Extremus antarcticus</name>
    <dbReference type="NCBI Taxonomy" id="702011"/>
    <lineage>
        <taxon>Eukaryota</taxon>
        <taxon>Fungi</taxon>
        <taxon>Dikarya</taxon>
        <taxon>Ascomycota</taxon>
        <taxon>Pezizomycotina</taxon>
        <taxon>Dothideomycetes</taxon>
        <taxon>Dothideomycetidae</taxon>
        <taxon>Mycosphaerellales</taxon>
        <taxon>Extremaceae</taxon>
        <taxon>Extremus</taxon>
    </lineage>
</organism>
<dbReference type="Proteomes" id="UP001271007">
    <property type="component" value="Unassembled WGS sequence"/>
</dbReference>
<reference evidence="4" key="1">
    <citation type="submission" date="2023-04" db="EMBL/GenBank/DDBJ databases">
        <title>Black Yeasts Isolated from many extreme environments.</title>
        <authorList>
            <person name="Coleine C."/>
            <person name="Stajich J.E."/>
            <person name="Selbmann L."/>
        </authorList>
    </citation>
    <scope>NUCLEOTIDE SEQUENCE</scope>
    <source>
        <strain evidence="4">CCFEE 5312</strain>
    </source>
</reference>
<feature type="transmembrane region" description="Helical" evidence="3">
    <location>
        <begin position="286"/>
        <end position="304"/>
    </location>
</feature>
<evidence type="ECO:0000256" key="2">
    <source>
        <dbReference type="SAM" id="MobiDB-lite"/>
    </source>
</evidence>
<proteinExistence type="predicted"/>
<dbReference type="Pfam" id="PF07690">
    <property type="entry name" value="MFS_1"/>
    <property type="match status" value="2"/>
</dbReference>
<keyword evidence="3" id="KW-0812">Transmembrane</keyword>
<feature type="compositionally biased region" description="Acidic residues" evidence="2">
    <location>
        <begin position="236"/>
        <end position="246"/>
    </location>
</feature>
<feature type="transmembrane region" description="Helical" evidence="3">
    <location>
        <begin position="119"/>
        <end position="139"/>
    </location>
</feature>
<feature type="transmembrane region" description="Helical" evidence="3">
    <location>
        <begin position="69"/>
        <end position="88"/>
    </location>
</feature>
<dbReference type="AlphaFoldDB" id="A0AAJ0GAT8"/>
<protein>
    <recommendedName>
        <fullName evidence="6">Major facilitator superfamily (MFS) profile domain-containing protein</fullName>
    </recommendedName>
</protein>
<comment type="caution">
    <text evidence="4">The sequence shown here is derived from an EMBL/GenBank/DDBJ whole genome shotgun (WGS) entry which is preliminary data.</text>
</comment>
<feature type="region of interest" description="Disordered" evidence="2">
    <location>
        <begin position="522"/>
        <end position="545"/>
    </location>
</feature>